<reference evidence="4 5" key="1">
    <citation type="journal article" date="2016" name="Proc. Natl. Acad. Sci. U.S.A.">
        <title>Comparative genomics of biotechnologically important yeasts.</title>
        <authorList>
            <person name="Riley R."/>
            <person name="Haridas S."/>
            <person name="Wolfe K.H."/>
            <person name="Lopes M.R."/>
            <person name="Hittinger C.T."/>
            <person name="Goeker M."/>
            <person name="Salamov A.A."/>
            <person name="Wisecaver J.H."/>
            <person name="Long T.M."/>
            <person name="Calvey C.H."/>
            <person name="Aerts A.L."/>
            <person name="Barry K.W."/>
            <person name="Choi C."/>
            <person name="Clum A."/>
            <person name="Coughlan A.Y."/>
            <person name="Deshpande S."/>
            <person name="Douglass A.P."/>
            <person name="Hanson S.J."/>
            <person name="Klenk H.-P."/>
            <person name="LaButti K.M."/>
            <person name="Lapidus A."/>
            <person name="Lindquist E.A."/>
            <person name="Lipzen A.M."/>
            <person name="Meier-Kolthoff J.P."/>
            <person name="Ohm R.A."/>
            <person name="Otillar R.P."/>
            <person name="Pangilinan J.L."/>
            <person name="Peng Y."/>
            <person name="Rokas A."/>
            <person name="Rosa C.A."/>
            <person name="Scheuner C."/>
            <person name="Sibirny A.A."/>
            <person name="Slot J.C."/>
            <person name="Stielow J.B."/>
            <person name="Sun H."/>
            <person name="Kurtzman C.P."/>
            <person name="Blackwell M."/>
            <person name="Grigoriev I.V."/>
            <person name="Jeffries T.W."/>
        </authorList>
    </citation>
    <scope>NUCLEOTIDE SEQUENCE [LARGE SCALE GENOMIC DNA]</scope>
    <source>
        <strain evidence="5">ATCC 18201 / CBS 1600 / BCRC 20928 / JCM 3617 / NBRC 0987 / NRRL Y-1542</strain>
    </source>
</reference>
<dbReference type="SUPFAM" id="SSF50965">
    <property type="entry name" value="Galactose oxidase, central domain"/>
    <property type="match status" value="1"/>
</dbReference>
<dbReference type="EMBL" id="KV453935">
    <property type="protein sequence ID" value="ODV72363.1"/>
    <property type="molecule type" value="Genomic_DNA"/>
</dbReference>
<accession>A0A1E4RYK0</accession>
<keyword evidence="3" id="KW-0732">Signal</keyword>
<keyword evidence="5" id="KW-1185">Reference proteome</keyword>
<keyword evidence="2" id="KW-1133">Transmembrane helix</keyword>
<feature type="signal peptide" evidence="3">
    <location>
        <begin position="1"/>
        <end position="19"/>
    </location>
</feature>
<dbReference type="RefSeq" id="XP_020069402.1">
    <property type="nucleotide sequence ID" value="XM_020217393.1"/>
</dbReference>
<evidence type="ECO:0008006" key="6">
    <source>
        <dbReference type="Google" id="ProtNLM"/>
    </source>
</evidence>
<dbReference type="Gene3D" id="2.120.10.80">
    <property type="entry name" value="Kelch-type beta propeller"/>
    <property type="match status" value="1"/>
</dbReference>
<dbReference type="OMA" id="GWLNMYQ"/>
<keyword evidence="2" id="KW-0812">Transmembrane</keyword>
<sequence>MKSITVLAVLSVLSQLSHAVWDTLYTPGSNQTYLRLSTDDIVFLSLEDIASIDELIITEDDIIDAPTTEDFALGLANDDLFAIHNSSSGALEISQYKDDGWRVIEYNTTLPQNETVYFADPTVMTTFDESSGCELLYILGGVSNGTVTNRILEFNPLRGTVSLIITSVSPTAFYGASSTIGDSQLNSNVVIGGKASSGWVGMFQIAIWEYKSWTFRTVQSSAFSVNSRIYPLVLSSFKDEELASVLVLGGILGDSNSSPYVLSLNTTDSWYWSNYTDLGDFDIANCVGGVIINGVLLSVNEQTNKRDGSYGIELFDVDSMKSTDSIPGLIVASSTQQLVTSASTVTSSVLPSSSSVPSSVLPSSSSQPTNTSTSSSYTLTIVLAVILPVLVISATSIAVFFIYIRWKRSRNIGLSSEPGTDTDSDYYRAISSFENSSISSWDLRRKEYTASSINLQSPKLVHVKTGLQSPTPFANPDDYEDLQALSPKKENGASLLTLTPPYSSSPKDDECIDEFFSDREVQVLVSTRRRSELRVMNPDADNISVLDSRKDQETSDCETVCFPDESSLGLGEGFDIDKDLKEIMDKL</sequence>
<feature type="transmembrane region" description="Helical" evidence="2">
    <location>
        <begin position="377"/>
        <end position="404"/>
    </location>
</feature>
<evidence type="ECO:0000256" key="3">
    <source>
        <dbReference type="SAM" id="SignalP"/>
    </source>
</evidence>
<dbReference type="Proteomes" id="UP000094389">
    <property type="component" value="Unassembled WGS sequence"/>
</dbReference>
<evidence type="ECO:0000256" key="1">
    <source>
        <dbReference type="SAM" id="MobiDB-lite"/>
    </source>
</evidence>
<protein>
    <recommendedName>
        <fullName evidence="6">Galactose oxidase</fullName>
    </recommendedName>
</protein>
<feature type="region of interest" description="Disordered" evidence="1">
    <location>
        <begin position="348"/>
        <end position="374"/>
    </location>
</feature>
<dbReference type="GeneID" id="30991789"/>
<feature type="chain" id="PRO_5009162539" description="Galactose oxidase" evidence="3">
    <location>
        <begin position="20"/>
        <end position="587"/>
    </location>
</feature>
<organism evidence="4 5">
    <name type="scientific">Cyberlindnera jadinii (strain ATCC 18201 / CBS 1600 / BCRC 20928 / JCM 3617 / NBRC 0987 / NRRL Y-1542)</name>
    <name type="common">Torula yeast</name>
    <name type="synonym">Candida utilis</name>
    <dbReference type="NCBI Taxonomy" id="983966"/>
    <lineage>
        <taxon>Eukaryota</taxon>
        <taxon>Fungi</taxon>
        <taxon>Dikarya</taxon>
        <taxon>Ascomycota</taxon>
        <taxon>Saccharomycotina</taxon>
        <taxon>Saccharomycetes</taxon>
        <taxon>Phaffomycetales</taxon>
        <taxon>Phaffomycetaceae</taxon>
        <taxon>Cyberlindnera</taxon>
    </lineage>
</organism>
<proteinExistence type="predicted"/>
<dbReference type="InterPro" id="IPR015915">
    <property type="entry name" value="Kelch-typ_b-propeller"/>
</dbReference>
<evidence type="ECO:0000313" key="5">
    <source>
        <dbReference type="Proteomes" id="UP000094389"/>
    </source>
</evidence>
<dbReference type="OrthoDB" id="3980762at2759"/>
<dbReference type="InterPro" id="IPR011043">
    <property type="entry name" value="Gal_Oxase/kelch_b-propeller"/>
</dbReference>
<gene>
    <name evidence="4" type="ORF">CYBJADRAFT_191152</name>
</gene>
<dbReference type="AlphaFoldDB" id="A0A1E4RYK0"/>
<evidence type="ECO:0000313" key="4">
    <source>
        <dbReference type="EMBL" id="ODV72363.1"/>
    </source>
</evidence>
<evidence type="ECO:0000256" key="2">
    <source>
        <dbReference type="SAM" id="Phobius"/>
    </source>
</evidence>
<dbReference type="STRING" id="983966.A0A1E4RYK0"/>
<keyword evidence="2" id="KW-0472">Membrane</keyword>
<name>A0A1E4RYK0_CYBJN</name>